<dbReference type="Proteomes" id="UP000612893">
    <property type="component" value="Unassembled WGS sequence"/>
</dbReference>
<evidence type="ECO:0000313" key="2">
    <source>
        <dbReference type="EMBL" id="MBJ7600120.1"/>
    </source>
</evidence>
<keyword evidence="3" id="KW-1185">Reference proteome</keyword>
<dbReference type="InterPro" id="IPR029058">
    <property type="entry name" value="AB_hydrolase_fold"/>
</dbReference>
<dbReference type="Gene3D" id="3.40.50.1820">
    <property type="entry name" value="alpha/beta hydrolase"/>
    <property type="match status" value="1"/>
</dbReference>
<dbReference type="EMBL" id="JAEKNR010000188">
    <property type="protein sequence ID" value="MBJ7600120.1"/>
    <property type="molecule type" value="Genomic_DNA"/>
</dbReference>
<dbReference type="SUPFAM" id="SSF53474">
    <property type="entry name" value="alpha/beta-Hydrolases"/>
    <property type="match status" value="1"/>
</dbReference>
<accession>A0A934KDE0</accession>
<evidence type="ECO:0000259" key="1">
    <source>
        <dbReference type="Pfam" id="PF20408"/>
    </source>
</evidence>
<feature type="domain" description="KANL3/Tex30 alpha/beta hydrolase-like" evidence="1">
    <location>
        <begin position="50"/>
        <end position="145"/>
    </location>
</feature>
<protein>
    <recommendedName>
        <fullName evidence="1">KANL3/Tex30 alpha/beta hydrolase-like domain-containing protein</fullName>
    </recommendedName>
</protein>
<dbReference type="Pfam" id="PF20408">
    <property type="entry name" value="Abhydrolase_11"/>
    <property type="match status" value="1"/>
</dbReference>
<name>A0A934KDE0_9BACT</name>
<dbReference type="RefSeq" id="WP_338203823.1">
    <property type="nucleotide sequence ID" value="NZ_JAEKNR010000188.1"/>
</dbReference>
<evidence type="ECO:0000313" key="3">
    <source>
        <dbReference type="Proteomes" id="UP000612893"/>
    </source>
</evidence>
<gene>
    <name evidence="2" type="ORF">JF922_18850</name>
</gene>
<reference evidence="2" key="1">
    <citation type="submission" date="2020-10" db="EMBL/GenBank/DDBJ databases">
        <title>Ca. Dormibacterota MAGs.</title>
        <authorList>
            <person name="Montgomery K."/>
        </authorList>
    </citation>
    <scope>NUCLEOTIDE SEQUENCE [LARGE SCALE GENOMIC DNA]</scope>
    <source>
        <strain evidence="2">SC8812_S17_10</strain>
    </source>
</reference>
<sequence length="160" mass="16932">MRVYLAPGWRGTQETVAPWVRGLRRRGLEAEAVLLGPGRAEQRTGAFLAVAAPDAVIGGLSFGGRVASLVAAERNVAGLLCISYPLAGDPEGRTRHWPGISCPALVVNGDQDELTDASQLRDRVPLLSRGRLELITGGTHSLAPQLDQVLDLSAAFLSTL</sequence>
<dbReference type="InterPro" id="IPR046879">
    <property type="entry name" value="KANL3/Tex30_Abhydrolase"/>
</dbReference>
<dbReference type="AlphaFoldDB" id="A0A934KDE0"/>
<proteinExistence type="predicted"/>
<comment type="caution">
    <text evidence="2">The sequence shown here is derived from an EMBL/GenBank/DDBJ whole genome shotgun (WGS) entry which is preliminary data.</text>
</comment>
<organism evidence="2 3">
    <name type="scientific">Candidatus Nephthysia bennettiae</name>
    <dbReference type="NCBI Taxonomy" id="3127016"/>
    <lineage>
        <taxon>Bacteria</taxon>
        <taxon>Bacillati</taxon>
        <taxon>Candidatus Dormiibacterota</taxon>
        <taxon>Candidatus Dormibacteria</taxon>
        <taxon>Candidatus Dormibacterales</taxon>
        <taxon>Candidatus Dormibacteraceae</taxon>
        <taxon>Candidatus Nephthysia</taxon>
    </lineage>
</organism>